<feature type="compositionally biased region" description="Basic and acidic residues" evidence="2">
    <location>
        <begin position="951"/>
        <end position="970"/>
    </location>
</feature>
<feature type="region of interest" description="Disordered" evidence="2">
    <location>
        <begin position="1367"/>
        <end position="1397"/>
    </location>
</feature>
<protein>
    <recommendedName>
        <fullName evidence="3">PH domain-containing protein</fullName>
    </recommendedName>
</protein>
<gene>
    <name evidence="4" type="ORF">E3Q17_00654</name>
</gene>
<dbReference type="Pfam" id="PF12814">
    <property type="entry name" value="Mcp5_PH"/>
    <property type="match status" value="1"/>
</dbReference>
<evidence type="ECO:0000313" key="5">
    <source>
        <dbReference type="Proteomes" id="UP000307169"/>
    </source>
</evidence>
<dbReference type="SMART" id="SM00233">
    <property type="entry name" value="PH"/>
    <property type="match status" value="1"/>
</dbReference>
<dbReference type="EMBL" id="SPRH01000005">
    <property type="protein sequence ID" value="TIC03986.1"/>
    <property type="molecule type" value="Genomic_DNA"/>
</dbReference>
<feature type="compositionally biased region" description="Pro residues" evidence="2">
    <location>
        <begin position="997"/>
        <end position="1010"/>
    </location>
</feature>
<feature type="compositionally biased region" description="Low complexity" evidence="2">
    <location>
        <begin position="1099"/>
        <end position="1109"/>
    </location>
</feature>
<reference evidence="4 5" key="1">
    <citation type="submission" date="2019-03" db="EMBL/GenBank/DDBJ databases">
        <title>Sequencing 25 genomes of Wallemia mellicola.</title>
        <authorList>
            <person name="Gostincar C."/>
        </authorList>
    </citation>
    <scope>NUCLEOTIDE SEQUENCE [LARGE SCALE GENOMIC DNA]</scope>
    <source>
        <strain evidence="4 5">EXF-1262</strain>
    </source>
</reference>
<feature type="compositionally biased region" description="Polar residues" evidence="2">
    <location>
        <begin position="1038"/>
        <end position="1078"/>
    </location>
</feature>
<dbReference type="CDD" id="cd13365">
    <property type="entry name" value="PH_PLC_plant-like"/>
    <property type="match status" value="1"/>
</dbReference>
<feature type="region of interest" description="Disordered" evidence="2">
    <location>
        <begin position="316"/>
        <end position="368"/>
    </location>
</feature>
<feature type="compositionally biased region" description="Basic and acidic residues" evidence="2">
    <location>
        <begin position="1385"/>
        <end position="1394"/>
    </location>
</feature>
<feature type="domain" description="PH" evidence="3">
    <location>
        <begin position="1151"/>
        <end position="1263"/>
    </location>
</feature>
<dbReference type="InterPro" id="IPR011993">
    <property type="entry name" value="PH-like_dom_sf"/>
</dbReference>
<dbReference type="SUPFAM" id="SSF50729">
    <property type="entry name" value="PH domain-like"/>
    <property type="match status" value="1"/>
</dbReference>
<evidence type="ECO:0000313" key="4">
    <source>
        <dbReference type="EMBL" id="TIC03986.1"/>
    </source>
</evidence>
<feature type="compositionally biased region" description="Polar residues" evidence="2">
    <location>
        <begin position="1461"/>
        <end position="1470"/>
    </location>
</feature>
<feature type="compositionally biased region" description="Polar residues" evidence="2">
    <location>
        <begin position="594"/>
        <end position="613"/>
    </location>
</feature>
<feature type="compositionally biased region" description="Basic and acidic residues" evidence="2">
    <location>
        <begin position="340"/>
        <end position="363"/>
    </location>
</feature>
<feature type="region of interest" description="Disordered" evidence="2">
    <location>
        <begin position="1436"/>
        <end position="1488"/>
    </location>
</feature>
<proteinExistence type="predicted"/>
<dbReference type="PROSITE" id="PS50003">
    <property type="entry name" value="PH_DOMAIN"/>
    <property type="match status" value="1"/>
</dbReference>
<dbReference type="PANTHER" id="PTHR28190:SF1">
    <property type="entry name" value="NUCLEAR MIGRATION PROTEIN NUM1"/>
    <property type="match status" value="1"/>
</dbReference>
<feature type="compositionally biased region" description="Acidic residues" evidence="2">
    <location>
        <begin position="469"/>
        <end position="484"/>
    </location>
</feature>
<dbReference type="GO" id="GO:0015631">
    <property type="term" value="F:tubulin binding"/>
    <property type="evidence" value="ECO:0007669"/>
    <property type="project" value="TreeGrafter"/>
</dbReference>
<feature type="compositionally biased region" description="Basic residues" evidence="2">
    <location>
        <begin position="494"/>
        <end position="508"/>
    </location>
</feature>
<dbReference type="GO" id="GO:0005938">
    <property type="term" value="C:cell cortex"/>
    <property type="evidence" value="ECO:0007669"/>
    <property type="project" value="InterPro"/>
</dbReference>
<dbReference type="InterPro" id="IPR001849">
    <property type="entry name" value="PH_domain"/>
</dbReference>
<dbReference type="GO" id="GO:0000226">
    <property type="term" value="P:microtubule cytoskeleton organization"/>
    <property type="evidence" value="ECO:0007669"/>
    <property type="project" value="TreeGrafter"/>
</dbReference>
<feature type="compositionally biased region" description="Acidic residues" evidence="2">
    <location>
        <begin position="1117"/>
        <end position="1128"/>
    </location>
</feature>
<feature type="coiled-coil region" evidence="1">
    <location>
        <begin position="432"/>
        <end position="459"/>
    </location>
</feature>
<feature type="region of interest" description="Disordered" evidence="2">
    <location>
        <begin position="916"/>
        <end position="1143"/>
    </location>
</feature>
<name>A0A4T0P1T4_9BASI</name>
<dbReference type="Gene3D" id="2.30.29.30">
    <property type="entry name" value="Pleckstrin-homology domain (PH domain)/Phosphotyrosine-binding domain (PTB)"/>
    <property type="match status" value="1"/>
</dbReference>
<comment type="caution">
    <text evidence="4">The sequence shown here is derived from an EMBL/GenBank/DDBJ whole genome shotgun (WGS) entry which is preliminary data.</text>
</comment>
<evidence type="ECO:0000259" key="3">
    <source>
        <dbReference type="PROSITE" id="PS50003"/>
    </source>
</evidence>
<evidence type="ECO:0000256" key="2">
    <source>
        <dbReference type="SAM" id="MobiDB-lite"/>
    </source>
</evidence>
<dbReference type="Proteomes" id="UP000307169">
    <property type="component" value="Unassembled WGS sequence"/>
</dbReference>
<dbReference type="GO" id="GO:0005543">
    <property type="term" value="F:phospholipid binding"/>
    <property type="evidence" value="ECO:0007669"/>
    <property type="project" value="InterPro"/>
</dbReference>
<feature type="compositionally biased region" description="Basic and acidic residues" evidence="2">
    <location>
        <begin position="284"/>
        <end position="298"/>
    </location>
</feature>
<feature type="region of interest" description="Disordered" evidence="2">
    <location>
        <begin position="462"/>
        <end position="621"/>
    </location>
</feature>
<keyword evidence="1" id="KW-0175">Coiled coil</keyword>
<feature type="compositionally biased region" description="Polar residues" evidence="2">
    <location>
        <begin position="1367"/>
        <end position="1384"/>
    </location>
</feature>
<dbReference type="InterPro" id="IPR053005">
    <property type="entry name" value="Nuclear_Pos-Cytoskel_Interact"/>
</dbReference>
<evidence type="ECO:0000256" key="1">
    <source>
        <dbReference type="SAM" id="Coils"/>
    </source>
</evidence>
<dbReference type="GO" id="GO:0032065">
    <property type="term" value="P:maintenance of protein location in cell cortex"/>
    <property type="evidence" value="ECO:0007669"/>
    <property type="project" value="InterPro"/>
</dbReference>
<dbReference type="PANTHER" id="PTHR28190">
    <property type="entry name" value="NUCLEAR MIGRATION PROTEIN NUM1"/>
    <property type="match status" value="1"/>
</dbReference>
<organism evidence="4 5">
    <name type="scientific">Wallemia mellicola</name>
    <dbReference type="NCBI Taxonomy" id="1708541"/>
    <lineage>
        <taxon>Eukaryota</taxon>
        <taxon>Fungi</taxon>
        <taxon>Dikarya</taxon>
        <taxon>Basidiomycota</taxon>
        <taxon>Wallemiomycotina</taxon>
        <taxon>Wallemiomycetes</taxon>
        <taxon>Wallemiales</taxon>
        <taxon>Wallemiaceae</taxon>
        <taxon>Wallemia</taxon>
    </lineage>
</organism>
<feature type="region of interest" description="Disordered" evidence="2">
    <location>
        <begin position="284"/>
        <end position="304"/>
    </location>
</feature>
<feature type="region of interest" description="Disordered" evidence="2">
    <location>
        <begin position="1"/>
        <end position="26"/>
    </location>
</feature>
<feature type="compositionally biased region" description="Polar residues" evidence="2">
    <location>
        <begin position="1014"/>
        <end position="1030"/>
    </location>
</feature>
<feature type="compositionally biased region" description="Polar residues" evidence="2">
    <location>
        <begin position="324"/>
        <end position="336"/>
    </location>
</feature>
<feature type="compositionally biased region" description="Polar residues" evidence="2">
    <location>
        <begin position="1477"/>
        <end position="1488"/>
    </location>
</feature>
<feature type="region of interest" description="Disordered" evidence="2">
    <location>
        <begin position="120"/>
        <end position="148"/>
    </location>
</feature>
<accession>A0A4T0P1T4</accession>
<dbReference type="InterPro" id="IPR024774">
    <property type="entry name" value="PH_dom-Mcp5-type"/>
</dbReference>
<sequence>MDIFQSGEASHPAEFSLNPVPPEQDSEQDLRTQLDQLLSQKDAQLANTGRLGENLLQQRQELAALIQSVDNGDEKVEELKATMNRLEGLNHDISSPGNISDSTIMPTLNSTSSFALSTAANSPQPFAVPSAPAQKNQSNRRSRNAAHRSDDVEFAAEIGQHLLIEVRRLQSLVAERDDTIKKLQIDNENNRANQDDTLLRMSTLEQAVDRFKEDNWNLEMQNQDLQASNTQHQDQLTRLEAERNKLTKTLSITKDSLDERRQDTEKLNQSLDQLKQKYETETALARKDRATAGREKSDLTSALENSKKEIERLEKENKAKNKFRNQSSDANITGTFNDGDLSRKNLLEGDFDPDRSDFGHPGEYHPTQGLLDEMFEEGDMTTRRRTTGNFHLPMLDSPRSVRVNSNEGNMTPGGARTASALASENETLRVANSNKERVITGLQRQLRNEKSQIVEFKRKLALSQRGTDEGVEESSEDEIIEEVVSESSPSKLPSRLRGRKPRSSKLRKTVSIENSDVSEFDDTSQSSIQPPEFEAPGSPDQKDDGLDPLFASHSPVKKPVQKQDTSSSDEEQEEINTSMSSIGRRRGRAVKGKLSSSGLRESFTASSLPTSRKASLADTSELGGIHENIVEKVVEKEVPTEKIVEKEVEKIVEKEVPVEKVVEKEVPVEKIVEKEVPVEKIVEKEVPVEKIVEKEVPVEKIVEKIIEVPVENVVEKIVEVPVEKIVEVPVERIVEKIVEVPIEKIVEVPIEKIKEVPVERIVEIPVDKIIEIPKEIEVEKIVERVVEKPIEVVVEKQLKPDERVVEKEVPVEKIVEKIVEKKVEVPVEIPVEKIVEKVVEKRVEVPIEIPVEKIVEKIVEKKVEIPVERIKYVPTAHPKTTSVGSQTLNEQSNLGVQTDDATNDNTPRVKTVHVYHEQEKLTSPTSKAKKVLPTSEQASEHNVEHVSTVLSDKHNTISRRESKDIKDMTRRASASSAKGGHIDIISRTNSTGIPYGGMPPPRPTSPPPPEFIQRATNRGSQTISTGSKNRPTLKKHMSTISFQSAAGSQHNSRAGTPLSSFGSSYRSATPGTASTHSRTQMKKKHESFGTVSNIERRSYSLSSSSAQFSEPRSTSENVEEDDESDEDSVSVPDSHVVTNTQPDPIIQAITQTMIGEFLFKYTRKSLGKGNSAKRHRRYFWLHPYNKSLFWSEDEQGAHGVFESSSKSVYIERVESIDDPNPSPPGLHHESILVYTAQDREIKLTASNRERHELWLNALSYLLQRNSMNPIPYATSQSSSRPSFSTVAEMDFGTKPRSSVGSSIGRGGNNGYADWSFSTARSKTRSALSNIGMGMGTTPRAKKYFSSYSSSTGKRAGTPASEYLRANNASLMDSPSRPKSNATQRYNDENYRDLSNEDLDGLDDPRVCCGGRHTVAGLQHDWNHANHANHRNSAYRAGAGSPFSLRSRMSGTSTFSRKHRSQNSISGQLSNPKYLAIGSQSASVRQSHR</sequence>
<dbReference type="GO" id="GO:0005739">
    <property type="term" value="C:mitochondrion"/>
    <property type="evidence" value="ECO:0007669"/>
    <property type="project" value="TreeGrafter"/>
</dbReference>